<dbReference type="Gene3D" id="1.25.40.90">
    <property type="match status" value="1"/>
</dbReference>
<evidence type="ECO:0000313" key="4">
    <source>
        <dbReference type="EMBL" id="OAL61849.1"/>
    </source>
</evidence>
<feature type="compositionally biased region" description="Acidic residues" evidence="2">
    <location>
        <begin position="358"/>
        <end position="373"/>
    </location>
</feature>
<evidence type="ECO:0000259" key="3">
    <source>
        <dbReference type="PROSITE" id="PS50179"/>
    </source>
</evidence>
<reference evidence="4 5" key="1">
    <citation type="submission" date="2016-05" db="EMBL/GenBank/DDBJ databases">
        <title>Genome sequencing of Trichophyton rubrum CMCC(F)T1i isolated from hair.</title>
        <authorList>
            <person name="Zhan P."/>
            <person name="Tao Y."/>
            <person name="Liu W."/>
        </authorList>
    </citation>
    <scope>NUCLEOTIDE SEQUENCE [LARGE SCALE GENOMIC DNA]</scope>
    <source>
        <strain evidence="5">CMCC(F)T1i</strain>
    </source>
</reference>
<dbReference type="EMBL" id="LHPM01000019">
    <property type="protein sequence ID" value="OAL61849.1"/>
    <property type="molecule type" value="Genomic_DNA"/>
</dbReference>
<dbReference type="GO" id="GO:0007034">
    <property type="term" value="P:vacuolar transport"/>
    <property type="evidence" value="ECO:0007669"/>
    <property type="project" value="UniProtKB-ARBA"/>
</dbReference>
<dbReference type="GO" id="GO:0006897">
    <property type="term" value="P:endocytosis"/>
    <property type="evidence" value="ECO:0007669"/>
    <property type="project" value="InterPro"/>
</dbReference>
<dbReference type="CDD" id="cd14232">
    <property type="entry name" value="GAT_LSB5"/>
    <property type="match status" value="1"/>
</dbReference>
<feature type="compositionally biased region" description="Low complexity" evidence="2">
    <location>
        <begin position="178"/>
        <end position="195"/>
    </location>
</feature>
<dbReference type="SUPFAM" id="SSF89009">
    <property type="entry name" value="GAT-like domain"/>
    <property type="match status" value="1"/>
</dbReference>
<accession>A0A178EPF1</accession>
<dbReference type="SUPFAM" id="SSF48464">
    <property type="entry name" value="ENTH/VHS domain"/>
    <property type="match status" value="1"/>
</dbReference>
<dbReference type="Pfam" id="PF00790">
    <property type="entry name" value="VHS"/>
    <property type="match status" value="1"/>
</dbReference>
<comment type="caution">
    <text evidence="4">The sequence shown here is derived from an EMBL/GenBank/DDBJ whole genome shotgun (WGS) entry which is preliminary data.</text>
</comment>
<dbReference type="VEuPathDB" id="FungiDB:TERG_02951"/>
<feature type="domain" description="VHS" evidence="3">
    <location>
        <begin position="21"/>
        <end position="145"/>
    </location>
</feature>
<dbReference type="InterPro" id="IPR044103">
    <property type="entry name" value="GAT_LSB5"/>
</dbReference>
<comment type="subunit">
    <text evidence="1">Component of the ESCRT-0 complex composed of HSE1 and VPS27.</text>
</comment>
<dbReference type="AlphaFoldDB" id="A0A178EPF1"/>
<dbReference type="GO" id="GO:0007015">
    <property type="term" value="P:actin filament organization"/>
    <property type="evidence" value="ECO:0007669"/>
    <property type="project" value="InterPro"/>
</dbReference>
<name>A0A178EPF1_TRIRU</name>
<gene>
    <name evidence="4" type="ORF">A7C99_6419</name>
</gene>
<dbReference type="SMART" id="SM00288">
    <property type="entry name" value="VHS"/>
    <property type="match status" value="1"/>
</dbReference>
<feature type="region of interest" description="Disordered" evidence="2">
    <location>
        <begin position="142"/>
        <end position="228"/>
    </location>
</feature>
<dbReference type="InterPro" id="IPR002014">
    <property type="entry name" value="VHS_dom"/>
</dbReference>
<dbReference type="GO" id="GO:0030479">
    <property type="term" value="C:actin cortical patch"/>
    <property type="evidence" value="ECO:0007669"/>
    <property type="project" value="TreeGrafter"/>
</dbReference>
<protein>
    <recommendedName>
        <fullName evidence="3">VHS domain-containing protein</fullName>
    </recommendedName>
</protein>
<evidence type="ECO:0000313" key="5">
    <source>
        <dbReference type="Proteomes" id="UP000243015"/>
    </source>
</evidence>
<dbReference type="CDD" id="cd16980">
    <property type="entry name" value="VHS_Lsb5"/>
    <property type="match status" value="1"/>
</dbReference>
<organism evidence="4 5">
    <name type="scientific">Trichophyton rubrum</name>
    <name type="common">Athlete's foot fungus</name>
    <name type="synonym">Epidermophyton rubrum</name>
    <dbReference type="NCBI Taxonomy" id="5551"/>
    <lineage>
        <taxon>Eukaryota</taxon>
        <taxon>Fungi</taxon>
        <taxon>Dikarya</taxon>
        <taxon>Ascomycota</taxon>
        <taxon>Pezizomycotina</taxon>
        <taxon>Eurotiomycetes</taxon>
        <taxon>Eurotiomycetidae</taxon>
        <taxon>Onygenales</taxon>
        <taxon>Arthrodermataceae</taxon>
        <taxon>Trichophyton</taxon>
    </lineage>
</organism>
<dbReference type="PANTHER" id="PTHR47789:SF1">
    <property type="entry name" value="LAS SEVENTEEN-BINDING PROTEIN 5"/>
    <property type="match status" value="1"/>
</dbReference>
<feature type="compositionally biased region" description="Basic and acidic residues" evidence="2">
    <location>
        <begin position="196"/>
        <end position="228"/>
    </location>
</feature>
<dbReference type="InterPro" id="IPR008942">
    <property type="entry name" value="ENTH_VHS"/>
</dbReference>
<dbReference type="PANTHER" id="PTHR47789">
    <property type="entry name" value="LAS SEVENTEEN-BINDING PROTEIN 5"/>
    <property type="match status" value="1"/>
</dbReference>
<dbReference type="InterPro" id="IPR045007">
    <property type="entry name" value="LSB5"/>
</dbReference>
<dbReference type="GO" id="GO:0051666">
    <property type="term" value="P:actin cortical patch localization"/>
    <property type="evidence" value="ECO:0007669"/>
    <property type="project" value="TreeGrafter"/>
</dbReference>
<dbReference type="PROSITE" id="PS50179">
    <property type="entry name" value="VHS"/>
    <property type="match status" value="1"/>
</dbReference>
<evidence type="ECO:0000256" key="2">
    <source>
        <dbReference type="SAM" id="MobiDB-lite"/>
    </source>
</evidence>
<dbReference type="GO" id="GO:0043130">
    <property type="term" value="F:ubiquitin binding"/>
    <property type="evidence" value="ECO:0007669"/>
    <property type="project" value="InterPro"/>
</dbReference>
<proteinExistence type="predicted"/>
<feature type="region of interest" description="Disordered" evidence="2">
    <location>
        <begin position="318"/>
        <end position="384"/>
    </location>
</feature>
<evidence type="ECO:0000256" key="1">
    <source>
        <dbReference type="ARBA" id="ARBA00011446"/>
    </source>
</evidence>
<dbReference type="Proteomes" id="UP000243015">
    <property type="component" value="Unassembled WGS sequence"/>
</dbReference>
<sequence>MKVSGLGKKPYTAITVQIDSLTAEQYEVDDWNGIPDLIEVIRLQASGPSEASRALRKKLKYGNVHRQLRALTILDFLIQNAGERFHRSFADEPLLERLRVIATDPHTDASVKEKCQQLYSQWAVSFKGVAGMERVTALYKQLPKRKKRAGPENSNILKEPADEPLGHSVSIVAGDGPSRTLSSTTPSSSSNSKSLFDSKKKNKQKSEKHSSTADNITDRHAKAKASDEDVARIKRTVADVGFAITRLENAMKLVNRETMRVSQDKEVMRRVDECKVLRSELLKFIHKLDDENYLGILIHSHEEIINALLAFEVMDKSADDDSDSEEELDSARANTQGLPPAKPPRPQTVPTLQVDNYNDLESESEQSEEDDDINNPFGDRNAISTPALEKSGMTWPILPTAHIAPCYFETSLLKLSYGGENIPLAGYYDASGS</sequence>
<dbReference type="GO" id="GO:0035091">
    <property type="term" value="F:phosphatidylinositol binding"/>
    <property type="evidence" value="ECO:0007669"/>
    <property type="project" value="InterPro"/>
</dbReference>